<dbReference type="EMBL" id="CP028130">
    <property type="protein sequence ID" value="AZZ56948.1"/>
    <property type="molecule type" value="Genomic_DNA"/>
</dbReference>
<feature type="transmembrane region" description="Helical" evidence="1">
    <location>
        <begin position="132"/>
        <end position="152"/>
    </location>
</feature>
<dbReference type="AlphaFoldDB" id="A0AAD1AEZ0"/>
<evidence type="ECO:0000313" key="3">
    <source>
        <dbReference type="Proteomes" id="UP000283946"/>
    </source>
</evidence>
<keyword evidence="1" id="KW-1133">Transmembrane helix</keyword>
<sequence>MIEQVCLALLIALVLVRAPRAAAKPAARPAFWATVSGTVSLTTYGFPISFYSYDALLGGSNVITLVRDLAATSAFWFFREALGLHAGGQGRIASRWELTVMFGSYIVPFLLIRDRGETSVDFIIDRLDQTAVWLYGSAYMTTLVWLAVSSILNARLNWRGMQLVFIIGSAVTTAGCLIEIGFLTASHFGYGGDTFRYSAWNASEIPFFLGLLIVMSGIGWIAIVLPIGHRLVVIRASRVAARYKLIQRPGITTYLSDRRLIAHAQHVLVITTNAEVRGDVAFTDADRHATARVRSLIAHDYAFTPRVIGSGFRKAA</sequence>
<evidence type="ECO:0000313" key="2">
    <source>
        <dbReference type="EMBL" id="AZZ56948.1"/>
    </source>
</evidence>
<dbReference type="KEGG" id="ria:C7V51_14460"/>
<feature type="transmembrane region" description="Helical" evidence="1">
    <location>
        <begin position="205"/>
        <end position="228"/>
    </location>
</feature>
<reference evidence="2 3" key="1">
    <citation type="submission" date="2018-03" db="EMBL/GenBank/DDBJ databases">
        <title>Bacteriophage NCPPB3778 and a type I-E CRISPR drive the evolution of the US Biological Select Agent, Rathayibacter toxicus.</title>
        <authorList>
            <person name="Davis E.W.II."/>
            <person name="Tabima J.F."/>
            <person name="Weisberg A.J."/>
            <person name="Dantas Lopes L."/>
            <person name="Wiseman M.S."/>
            <person name="Wiseman M.S."/>
            <person name="Pupko T."/>
            <person name="Belcher M.S."/>
            <person name="Sechler A.J."/>
            <person name="Tancos M.A."/>
            <person name="Schroeder B.K."/>
            <person name="Murray T.D."/>
            <person name="Luster D.G."/>
            <person name="Schneider W.L."/>
            <person name="Rogers E."/>
            <person name="Andreote F.D."/>
            <person name="Grunwald N.J."/>
            <person name="Putnam M.L."/>
            <person name="Chang J.H."/>
        </authorList>
    </citation>
    <scope>NUCLEOTIDE SEQUENCE [LARGE SCALE GENOMIC DNA]</scope>
    <source>
        <strain evidence="2 3">NCCPB 2253</strain>
    </source>
</reference>
<organism evidence="2 3">
    <name type="scientific">Rathayibacter iranicus</name>
    <dbReference type="NCBI Taxonomy" id="59737"/>
    <lineage>
        <taxon>Bacteria</taxon>
        <taxon>Bacillati</taxon>
        <taxon>Actinomycetota</taxon>
        <taxon>Actinomycetes</taxon>
        <taxon>Micrococcales</taxon>
        <taxon>Microbacteriaceae</taxon>
        <taxon>Rathayibacter</taxon>
    </lineage>
</organism>
<protein>
    <submittedName>
        <fullName evidence="2">Uncharacterized protein</fullName>
    </submittedName>
</protein>
<keyword evidence="1" id="KW-0472">Membrane</keyword>
<accession>A0AAD1AEZ0</accession>
<feature type="transmembrane region" description="Helical" evidence="1">
    <location>
        <begin position="164"/>
        <end position="185"/>
    </location>
</feature>
<evidence type="ECO:0000256" key="1">
    <source>
        <dbReference type="SAM" id="Phobius"/>
    </source>
</evidence>
<name>A0AAD1AEZ0_9MICO</name>
<keyword evidence="1" id="KW-0812">Transmembrane</keyword>
<dbReference type="RefSeq" id="WP_104266160.1">
    <property type="nucleotide sequence ID" value="NZ_CP028130.1"/>
</dbReference>
<proteinExistence type="predicted"/>
<gene>
    <name evidence="2" type="ORF">C7V51_14460</name>
</gene>
<dbReference type="Proteomes" id="UP000283946">
    <property type="component" value="Chromosome"/>
</dbReference>